<dbReference type="RefSeq" id="XP_016608767.1">
    <property type="nucleotide sequence ID" value="XM_016752091.1"/>
</dbReference>
<proteinExistence type="predicted"/>
<dbReference type="GeneID" id="27687329"/>
<dbReference type="AlphaFoldDB" id="A0A0L0HI02"/>
<reference evidence="2 3" key="1">
    <citation type="submission" date="2009-08" db="EMBL/GenBank/DDBJ databases">
        <title>The Genome Sequence of Spizellomyces punctatus strain DAOM BR117.</title>
        <authorList>
            <consortium name="The Broad Institute Genome Sequencing Platform"/>
            <person name="Russ C."/>
            <person name="Cuomo C."/>
            <person name="Shea T."/>
            <person name="Young S.K."/>
            <person name="Zeng Q."/>
            <person name="Koehrsen M."/>
            <person name="Haas B."/>
            <person name="Borodovsky M."/>
            <person name="Guigo R."/>
            <person name="Alvarado L."/>
            <person name="Berlin A."/>
            <person name="Bochicchio J."/>
            <person name="Borenstein D."/>
            <person name="Chapman S."/>
            <person name="Chen Z."/>
            <person name="Engels R."/>
            <person name="Freedman E."/>
            <person name="Gellesch M."/>
            <person name="Goldberg J."/>
            <person name="Griggs A."/>
            <person name="Gujja S."/>
            <person name="Heiman D."/>
            <person name="Hepburn T."/>
            <person name="Howarth C."/>
            <person name="Jen D."/>
            <person name="Larson L."/>
            <person name="Lewis B."/>
            <person name="Mehta T."/>
            <person name="Park D."/>
            <person name="Pearson M."/>
            <person name="Roberts A."/>
            <person name="Saif S."/>
            <person name="Shenoy N."/>
            <person name="Sisk P."/>
            <person name="Stolte C."/>
            <person name="Sykes S."/>
            <person name="Thomson T."/>
            <person name="Walk T."/>
            <person name="White J."/>
            <person name="Yandava C."/>
            <person name="Burger G."/>
            <person name="Gray M.W."/>
            <person name="Holland P.W.H."/>
            <person name="King N."/>
            <person name="Lang F.B.F."/>
            <person name="Roger A.J."/>
            <person name="Ruiz-Trillo I."/>
            <person name="Lander E."/>
            <person name="Nusbaum C."/>
        </authorList>
    </citation>
    <scope>NUCLEOTIDE SEQUENCE [LARGE SCALE GENOMIC DNA]</scope>
    <source>
        <strain evidence="2 3">DAOM BR117</strain>
    </source>
</reference>
<dbReference type="InParanoid" id="A0A0L0HI02"/>
<dbReference type="OrthoDB" id="337486at2759"/>
<dbReference type="PANTHER" id="PTHR14303">
    <property type="entry name" value="DNA POLYMERASE DELTA SUBUNIT 4"/>
    <property type="match status" value="1"/>
</dbReference>
<evidence type="ECO:0000313" key="3">
    <source>
        <dbReference type="Proteomes" id="UP000053201"/>
    </source>
</evidence>
<feature type="compositionally biased region" description="Low complexity" evidence="1">
    <location>
        <begin position="11"/>
        <end position="25"/>
    </location>
</feature>
<dbReference type="FunCoup" id="A0A0L0HI02">
    <property type="interactions" value="83"/>
</dbReference>
<evidence type="ECO:0008006" key="4">
    <source>
        <dbReference type="Google" id="ProtNLM"/>
    </source>
</evidence>
<feature type="compositionally biased region" description="Basic residues" evidence="1">
    <location>
        <begin position="1"/>
        <end position="10"/>
    </location>
</feature>
<dbReference type="VEuPathDB" id="FungiDB:SPPG_03844"/>
<feature type="region of interest" description="Disordered" evidence="1">
    <location>
        <begin position="1"/>
        <end position="54"/>
    </location>
</feature>
<dbReference type="EMBL" id="KQ257455">
    <property type="protein sequence ID" value="KND00728.1"/>
    <property type="molecule type" value="Genomic_DNA"/>
</dbReference>
<accession>A0A0L0HI02</accession>
<dbReference type="STRING" id="645134.A0A0L0HI02"/>
<dbReference type="eggNOG" id="ENOG502SC9I">
    <property type="taxonomic scope" value="Eukaryota"/>
</dbReference>
<dbReference type="OMA" id="QTMVHHI"/>
<gene>
    <name evidence="2" type="ORF">SPPG_03844</name>
</gene>
<dbReference type="Pfam" id="PF04081">
    <property type="entry name" value="DNA_pol_delta_4"/>
    <property type="match status" value="1"/>
</dbReference>
<dbReference type="PANTHER" id="PTHR14303:SF0">
    <property type="entry name" value="DNA POLYMERASE DELTA SUBUNIT 4"/>
    <property type="match status" value="1"/>
</dbReference>
<feature type="compositionally biased region" description="Basic and acidic residues" evidence="1">
    <location>
        <begin position="32"/>
        <end position="54"/>
    </location>
</feature>
<dbReference type="GO" id="GO:0000731">
    <property type="term" value="P:DNA synthesis involved in DNA repair"/>
    <property type="evidence" value="ECO:0007669"/>
    <property type="project" value="InterPro"/>
</dbReference>
<dbReference type="GO" id="GO:0043625">
    <property type="term" value="C:delta DNA polymerase complex"/>
    <property type="evidence" value="ECO:0007669"/>
    <property type="project" value="TreeGrafter"/>
</dbReference>
<evidence type="ECO:0000256" key="1">
    <source>
        <dbReference type="SAM" id="MobiDB-lite"/>
    </source>
</evidence>
<dbReference type="GO" id="GO:0006261">
    <property type="term" value="P:DNA-templated DNA replication"/>
    <property type="evidence" value="ECO:0007669"/>
    <property type="project" value="TreeGrafter"/>
</dbReference>
<keyword evidence="3" id="KW-1185">Reference proteome</keyword>
<evidence type="ECO:0000313" key="2">
    <source>
        <dbReference type="EMBL" id="KND00728.1"/>
    </source>
</evidence>
<name>A0A0L0HI02_SPIPD</name>
<protein>
    <recommendedName>
        <fullName evidence="4">DNA polymerase delta subunit 4</fullName>
    </recommendedName>
</protein>
<organism evidence="2 3">
    <name type="scientific">Spizellomyces punctatus (strain DAOM BR117)</name>
    <dbReference type="NCBI Taxonomy" id="645134"/>
    <lineage>
        <taxon>Eukaryota</taxon>
        <taxon>Fungi</taxon>
        <taxon>Fungi incertae sedis</taxon>
        <taxon>Chytridiomycota</taxon>
        <taxon>Chytridiomycota incertae sedis</taxon>
        <taxon>Chytridiomycetes</taxon>
        <taxon>Spizellomycetales</taxon>
        <taxon>Spizellomycetaceae</taxon>
        <taxon>Spizellomyces</taxon>
    </lineage>
</organism>
<dbReference type="Proteomes" id="UP000053201">
    <property type="component" value="Unassembled WGS sequence"/>
</dbReference>
<sequence length="197" mass="22341">MTSRGPRARSSKSTPKATTSSPTLTNAFTQRKLTDFKKKGKKIESETRKSNKRNLAEAVKEVVLQSEEPGVKVARLELPSESEESVPIDLKTIDAEDNEIPVLDASSLDPENENESHVEIPDRIRSLVADKPAVLEILKDFDLNYNYGPCVGLSRMERWERAQKLELDPPEDIRLILLTPEARQDEDLRQPLWHNDL</sequence>
<dbReference type="InterPro" id="IPR007218">
    <property type="entry name" value="DNA_pol_delta_4"/>
</dbReference>
<dbReference type="GO" id="GO:0003887">
    <property type="term" value="F:DNA-directed DNA polymerase activity"/>
    <property type="evidence" value="ECO:0007669"/>
    <property type="project" value="TreeGrafter"/>
</dbReference>